<dbReference type="PROSITE" id="PS50209">
    <property type="entry name" value="CARD"/>
    <property type="match status" value="1"/>
</dbReference>
<dbReference type="InterPro" id="IPR011029">
    <property type="entry name" value="DEATH-like_dom_sf"/>
</dbReference>
<accession>A0A673AUS7</accession>
<evidence type="ECO:0008006" key="10">
    <source>
        <dbReference type="Google" id="ProtNLM"/>
    </source>
</evidence>
<dbReference type="PROSITE" id="PS50207">
    <property type="entry name" value="CASPASE_P10"/>
    <property type="match status" value="1"/>
</dbReference>
<feature type="active site" evidence="3">
    <location>
        <position position="277"/>
    </location>
</feature>
<dbReference type="InParanoid" id="A0A673AUS7"/>
<reference evidence="8" key="3">
    <citation type="submission" date="2025-09" db="UniProtKB">
        <authorList>
            <consortium name="Ensembl"/>
        </authorList>
    </citation>
    <scope>IDENTIFICATION</scope>
</reference>
<evidence type="ECO:0000259" key="7">
    <source>
        <dbReference type="PROSITE" id="PS50209"/>
    </source>
</evidence>
<evidence type="ECO:0000256" key="4">
    <source>
        <dbReference type="RuleBase" id="RU003971"/>
    </source>
</evidence>
<evidence type="ECO:0000256" key="1">
    <source>
        <dbReference type="ARBA" id="ARBA00010134"/>
    </source>
</evidence>
<name>A0A673AUS7_9TELE</name>
<proteinExistence type="inferred from homology"/>
<gene>
    <name evidence="8" type="primary">LOC115437960</name>
</gene>
<dbReference type="GO" id="GO:0051604">
    <property type="term" value="P:protein maturation"/>
    <property type="evidence" value="ECO:0007669"/>
    <property type="project" value="UniProtKB-ARBA"/>
</dbReference>
<dbReference type="PANTHER" id="PTHR48169">
    <property type="entry name" value="DED DOMAIN-CONTAINING PROTEIN"/>
    <property type="match status" value="1"/>
</dbReference>
<dbReference type="PROSITE" id="PS50208">
    <property type="entry name" value="CASPASE_P20"/>
    <property type="match status" value="1"/>
</dbReference>
<reference evidence="8" key="2">
    <citation type="submission" date="2025-08" db="UniProtKB">
        <authorList>
            <consortium name="Ensembl"/>
        </authorList>
    </citation>
    <scope>IDENTIFICATION</scope>
</reference>
<dbReference type="CDD" id="cd00032">
    <property type="entry name" value="CASc"/>
    <property type="match status" value="1"/>
</dbReference>
<reference evidence="8" key="1">
    <citation type="submission" date="2019-06" db="EMBL/GenBank/DDBJ databases">
        <authorList>
            <consortium name="Wellcome Sanger Institute Data Sharing"/>
        </authorList>
    </citation>
    <scope>NUCLEOTIDE SEQUENCE [LARGE SCALE GENOMIC DNA]</scope>
</reference>
<evidence type="ECO:0000259" key="6">
    <source>
        <dbReference type="PROSITE" id="PS50208"/>
    </source>
</evidence>
<dbReference type="Gene3D" id="3.40.50.1460">
    <property type="match status" value="1"/>
</dbReference>
<dbReference type="GO" id="GO:0042981">
    <property type="term" value="P:regulation of apoptotic process"/>
    <property type="evidence" value="ECO:0007669"/>
    <property type="project" value="InterPro"/>
</dbReference>
<feature type="active site" evidence="3">
    <location>
        <position position="234"/>
    </location>
</feature>
<dbReference type="GO" id="GO:0005737">
    <property type="term" value="C:cytoplasm"/>
    <property type="evidence" value="ECO:0007669"/>
    <property type="project" value="UniProtKB-ARBA"/>
</dbReference>
<dbReference type="InterPro" id="IPR015917">
    <property type="entry name" value="Pept_C14A"/>
</dbReference>
<dbReference type="GO" id="GO:0006508">
    <property type="term" value="P:proteolysis"/>
    <property type="evidence" value="ECO:0007669"/>
    <property type="project" value="InterPro"/>
</dbReference>
<dbReference type="InterPro" id="IPR033139">
    <property type="entry name" value="Caspase_cys_AS"/>
</dbReference>
<feature type="domain" description="Caspase family p20" evidence="6">
    <location>
        <begin position="136"/>
        <end position="281"/>
    </location>
</feature>
<evidence type="ECO:0000313" key="8">
    <source>
        <dbReference type="Ensembl" id="ENSSORP00005032102.1"/>
    </source>
</evidence>
<dbReference type="Gene3D" id="1.10.533.10">
    <property type="entry name" value="Death Domain, Fas"/>
    <property type="match status" value="1"/>
</dbReference>
<dbReference type="Proteomes" id="UP000472271">
    <property type="component" value="Chromosome 17"/>
</dbReference>
<dbReference type="PRINTS" id="PR00376">
    <property type="entry name" value="IL1BCENZYME"/>
</dbReference>
<dbReference type="GO" id="GO:0006915">
    <property type="term" value="P:apoptotic process"/>
    <property type="evidence" value="ECO:0007669"/>
    <property type="project" value="UniProtKB-KW"/>
</dbReference>
<dbReference type="GO" id="GO:0004197">
    <property type="term" value="F:cysteine-type endopeptidase activity"/>
    <property type="evidence" value="ECO:0007669"/>
    <property type="project" value="InterPro"/>
</dbReference>
<dbReference type="InterPro" id="IPR001309">
    <property type="entry name" value="Pept_C14_p20"/>
</dbReference>
<organism evidence="8 9">
    <name type="scientific">Sphaeramia orbicularis</name>
    <name type="common">orbiculate cardinalfish</name>
    <dbReference type="NCBI Taxonomy" id="375764"/>
    <lineage>
        <taxon>Eukaryota</taxon>
        <taxon>Metazoa</taxon>
        <taxon>Chordata</taxon>
        <taxon>Craniata</taxon>
        <taxon>Vertebrata</taxon>
        <taxon>Euteleostomi</taxon>
        <taxon>Actinopterygii</taxon>
        <taxon>Neopterygii</taxon>
        <taxon>Teleostei</taxon>
        <taxon>Neoteleostei</taxon>
        <taxon>Acanthomorphata</taxon>
        <taxon>Gobiaria</taxon>
        <taxon>Kurtiformes</taxon>
        <taxon>Apogonoidei</taxon>
        <taxon>Apogonidae</taxon>
        <taxon>Apogoninae</taxon>
        <taxon>Sphaeramia</taxon>
    </lineage>
</organism>
<evidence type="ECO:0000259" key="5">
    <source>
        <dbReference type="PROSITE" id="PS50207"/>
    </source>
</evidence>
<dbReference type="SUPFAM" id="SSF52129">
    <property type="entry name" value="Caspase-like"/>
    <property type="match status" value="1"/>
</dbReference>
<dbReference type="InterPro" id="IPR029030">
    <property type="entry name" value="Caspase-like_dom_sf"/>
</dbReference>
<evidence type="ECO:0000256" key="2">
    <source>
        <dbReference type="ARBA" id="ARBA00022703"/>
    </source>
</evidence>
<keyword evidence="9" id="KW-1185">Reference proteome</keyword>
<dbReference type="PANTHER" id="PTHR48169:SF6">
    <property type="entry name" value="CASPASE-8-LIKE"/>
    <property type="match status" value="1"/>
</dbReference>
<dbReference type="InterPro" id="IPR002138">
    <property type="entry name" value="Pept_C14_p10"/>
</dbReference>
<evidence type="ECO:0000313" key="9">
    <source>
        <dbReference type="Proteomes" id="UP000472271"/>
    </source>
</evidence>
<dbReference type="SMART" id="SM00115">
    <property type="entry name" value="CASc"/>
    <property type="match status" value="1"/>
</dbReference>
<sequence length="394" mass="44573">MSAKDFLRRNKTTIQSKMTGNRQLILEKCYETGIITEGDHINLSSINKGDEMEHVVKLVNNIMGKGEKRCKEFLDLLQKDEAIKEALPELNDILLKYTPSLPKPAQESSSTAKTGMACVCSNVFHQTTPYPLKSKPTGLCFIINNVDFKDNKPRLGSDADAERLAKVFSWLGFRVLMCKDQTKDQMDQVLKCLSSRDVSKLLEFKVKEWSDHRFTELQEVPTHGDAFICCILTHGNTGVVLGTDKEHLAIKYIKKMFKATDLSPLTNKPKVFLIQACQGGALHGRVVLPNVQSDDLQPASIPEEADFLIGMSTVEDYESFRDPNRGSWYIQTVCKRMEEGCPSGDDMGTILRRVNNDVSQMDGWMEERPEVIHKQMPEIRDTLRKKLVFSPHSN</sequence>
<evidence type="ECO:0000256" key="3">
    <source>
        <dbReference type="PIRSR" id="PIRSR038001-1"/>
    </source>
</evidence>
<dbReference type="Pfam" id="PF00656">
    <property type="entry name" value="Peptidase_C14"/>
    <property type="match status" value="2"/>
</dbReference>
<dbReference type="Pfam" id="PF00619">
    <property type="entry name" value="CARD"/>
    <property type="match status" value="1"/>
</dbReference>
<dbReference type="PIRSF" id="PIRSF038001">
    <property type="entry name" value="Caspase_ICE"/>
    <property type="match status" value="1"/>
</dbReference>
<dbReference type="PROSITE" id="PS01122">
    <property type="entry name" value="CASPASE_CYS"/>
    <property type="match status" value="1"/>
</dbReference>
<keyword evidence="2" id="KW-0053">Apoptosis</keyword>
<dbReference type="AlphaFoldDB" id="A0A673AUS7"/>
<dbReference type="InterPro" id="IPR011600">
    <property type="entry name" value="Pept_C14_caspase"/>
</dbReference>
<dbReference type="InterPro" id="IPR001315">
    <property type="entry name" value="CARD"/>
</dbReference>
<dbReference type="SUPFAM" id="SSF47986">
    <property type="entry name" value="DEATH domain"/>
    <property type="match status" value="1"/>
</dbReference>
<feature type="domain" description="CARD" evidence="7">
    <location>
        <begin position="1"/>
        <end position="79"/>
    </location>
</feature>
<feature type="domain" description="Caspase family p10" evidence="5">
    <location>
        <begin position="301"/>
        <end position="391"/>
    </location>
</feature>
<protein>
    <recommendedName>
        <fullName evidence="10">Caspase 20, apoptosis-related cysteine peptidase</fullName>
    </recommendedName>
</protein>
<dbReference type="Ensembl" id="ENSSORT00005032989.1">
    <property type="protein sequence ID" value="ENSSORP00005032102.1"/>
    <property type="gene ID" value="ENSSORG00005015256.1"/>
</dbReference>
<comment type="similarity">
    <text evidence="1 4">Belongs to the peptidase C14A family.</text>
</comment>